<dbReference type="AlphaFoldDB" id="A0A087UUQ9"/>
<accession>A0A087UUQ9</accession>
<name>A0A087UUQ9_STEMI</name>
<dbReference type="EMBL" id="KK121735">
    <property type="protein sequence ID" value="KFM81098.1"/>
    <property type="molecule type" value="Genomic_DNA"/>
</dbReference>
<organism evidence="1 2">
    <name type="scientific">Stegodyphus mimosarum</name>
    <name type="common">African social velvet spider</name>
    <dbReference type="NCBI Taxonomy" id="407821"/>
    <lineage>
        <taxon>Eukaryota</taxon>
        <taxon>Metazoa</taxon>
        <taxon>Ecdysozoa</taxon>
        <taxon>Arthropoda</taxon>
        <taxon>Chelicerata</taxon>
        <taxon>Arachnida</taxon>
        <taxon>Araneae</taxon>
        <taxon>Araneomorphae</taxon>
        <taxon>Entelegynae</taxon>
        <taxon>Eresoidea</taxon>
        <taxon>Eresidae</taxon>
        <taxon>Stegodyphus</taxon>
    </lineage>
</organism>
<dbReference type="Proteomes" id="UP000054359">
    <property type="component" value="Unassembled WGS sequence"/>
</dbReference>
<gene>
    <name evidence="1" type="ORF">X975_11131</name>
</gene>
<evidence type="ECO:0000313" key="2">
    <source>
        <dbReference type="Proteomes" id="UP000054359"/>
    </source>
</evidence>
<feature type="non-terminal residue" evidence="1">
    <location>
        <position position="67"/>
    </location>
</feature>
<proteinExistence type="predicted"/>
<evidence type="ECO:0000313" key="1">
    <source>
        <dbReference type="EMBL" id="KFM81098.1"/>
    </source>
</evidence>
<reference evidence="1 2" key="1">
    <citation type="submission" date="2013-11" db="EMBL/GenBank/DDBJ databases">
        <title>Genome sequencing of Stegodyphus mimosarum.</title>
        <authorList>
            <person name="Bechsgaard J."/>
        </authorList>
    </citation>
    <scope>NUCLEOTIDE SEQUENCE [LARGE SCALE GENOMIC DNA]</scope>
</reference>
<sequence>MYEAGLVIFAQIMYKTVILMLPPVQRHIVPLRRNIFLLYYKQTDQNHCCHKKSTCVYKCTTRIFLKL</sequence>
<protein>
    <submittedName>
        <fullName evidence="1">Uncharacterized protein</fullName>
    </submittedName>
</protein>
<keyword evidence="2" id="KW-1185">Reference proteome</keyword>